<dbReference type="GO" id="GO:0016020">
    <property type="term" value="C:membrane"/>
    <property type="evidence" value="ECO:0007669"/>
    <property type="project" value="UniProtKB-SubCell"/>
</dbReference>
<dbReference type="SMART" id="SM00052">
    <property type="entry name" value="EAL"/>
    <property type="match status" value="1"/>
</dbReference>
<dbReference type="InterPro" id="IPR029016">
    <property type="entry name" value="GAF-like_dom_sf"/>
</dbReference>
<dbReference type="Gene3D" id="3.30.70.270">
    <property type="match status" value="1"/>
</dbReference>
<keyword evidence="10" id="KW-1185">Reference proteome</keyword>
<dbReference type="InterPro" id="IPR006189">
    <property type="entry name" value="CHASE_dom"/>
</dbReference>
<dbReference type="InterPro" id="IPR052155">
    <property type="entry name" value="Biofilm_reg_signaling"/>
</dbReference>
<dbReference type="PANTHER" id="PTHR44757:SF2">
    <property type="entry name" value="BIOFILM ARCHITECTURE MAINTENANCE PROTEIN MBAA"/>
    <property type="match status" value="1"/>
</dbReference>
<dbReference type="Pfam" id="PF03924">
    <property type="entry name" value="CHASE"/>
    <property type="match status" value="1"/>
</dbReference>
<dbReference type="CDD" id="cd01948">
    <property type="entry name" value="EAL"/>
    <property type="match status" value="1"/>
</dbReference>
<gene>
    <name evidence="9" type="ORF">FGKAn22_14320</name>
</gene>
<dbReference type="SUPFAM" id="SSF141868">
    <property type="entry name" value="EAL domain-like"/>
    <property type="match status" value="1"/>
</dbReference>
<evidence type="ECO:0000256" key="1">
    <source>
        <dbReference type="ARBA" id="ARBA00004370"/>
    </source>
</evidence>
<dbReference type="InterPro" id="IPR042240">
    <property type="entry name" value="CHASE_sf"/>
</dbReference>
<evidence type="ECO:0000256" key="3">
    <source>
        <dbReference type="ARBA" id="ARBA00022989"/>
    </source>
</evidence>
<dbReference type="AlphaFoldDB" id="A0AAN1VZS6"/>
<dbReference type="InterPro" id="IPR035919">
    <property type="entry name" value="EAL_sf"/>
</dbReference>
<dbReference type="InterPro" id="IPR000160">
    <property type="entry name" value="GGDEF_dom"/>
</dbReference>
<dbReference type="PROSITE" id="PS50887">
    <property type="entry name" value="GGDEF"/>
    <property type="match status" value="1"/>
</dbReference>
<evidence type="ECO:0000259" key="6">
    <source>
        <dbReference type="PROSITE" id="PS50839"/>
    </source>
</evidence>
<sequence length="983" mass="110855">MTKKTEHHAARREFSFLSLLPWLVLGAGLLITYGLQDVARQHTRKNVQERFDFRFNEIVVNIEARLRDYEDVLHGTQSLFASSESVERSEFREYVSQLRLDQRYPGIQGVGFAQRISPAEKAAHIRRIRRESFPGYTIRPSGERDSYTSIIYLEPFNWRNQRAFGYDMYSEPVRRAAMERARDENRAIVSGKVTLVQETEKNVQPGFLMYLPVYRNGLPHETLAQRQENLVGWVYAPFRVHDLMNGILGKHFGEIGNTLAFDIYDGDQPSPASLMYDFSKETGISPGLHEPVFRSVKYIDAGGHQWTVAVRSLPDFETSLESEEAQFIVISGIAGSLLTSFIVWLLATGRERAFATATEMTRELRESESRTRRLNRALKLLSDCNMTLVRAKEEHKLLSEICRLIVERGGYRMAWVGFAEQDTAKTVRPVAQSGYEEGYLDSVNLTWADTERGRGPTGTAIRTGVTDINQDYLTDPRMAPWREAALERGYQSSISLPLIGKERVLGALALYSPDPHAFSPEEVALLEELANDLTFGIETLRTRDEHRRAEEKLGFLAQHDPLTQLPNRLLLRDRFDLSAAAMERERSGLAMLFLDLDNFKQVNETLGHDLGDQLLVRIVERLNGCIRDTDTISRQGGDEFAILLANVNDLGIIGGIAQNILEAFSDPIEIDGRLLNVTFSIGIGIFPNDGMEFDTLLKKAETAMYHAKESGRNTYRFFNEQMNIDALEQLQMQGQLRNAIRNGELVLHYQPQIDIGRSGITGFEALVRWRHPEAGMIPPAKFIPLAERSGLIIQIGEWVLNEACRQAKAWLDSGRPLVMAVNLSALQFRRGNLLETVASALERSGLPARYLELELTESILLHDIEAAMQTLHALKAMGVKLSIDDFGTGYSSLSYLKRLAVDKLKIDQSFVRDLTEDPEDAAIVKAIIQLGHTLQLSIIAEGVETDAQLAFLRNYGCDEVQGYFFSRPLPAEEASGLLAKDFL</sequence>
<dbReference type="SUPFAM" id="SSF55073">
    <property type="entry name" value="Nucleotide cyclase"/>
    <property type="match status" value="1"/>
</dbReference>
<dbReference type="GO" id="GO:0003824">
    <property type="term" value="F:catalytic activity"/>
    <property type="evidence" value="ECO:0007669"/>
    <property type="project" value="UniProtKB-ARBA"/>
</dbReference>
<dbReference type="Gene3D" id="3.20.20.450">
    <property type="entry name" value="EAL domain"/>
    <property type="match status" value="1"/>
</dbReference>
<dbReference type="InterPro" id="IPR029787">
    <property type="entry name" value="Nucleotide_cyclase"/>
</dbReference>
<evidence type="ECO:0000313" key="10">
    <source>
        <dbReference type="Proteomes" id="UP001319121"/>
    </source>
</evidence>
<dbReference type="Proteomes" id="UP001319121">
    <property type="component" value="Chromosome"/>
</dbReference>
<name>A0AAN1VZS6_9PROT</name>
<dbReference type="KEGG" id="fku:FGKAn22_14320"/>
<keyword evidence="3 5" id="KW-1133">Transmembrane helix</keyword>
<dbReference type="Gene3D" id="3.30.450.40">
    <property type="match status" value="1"/>
</dbReference>
<dbReference type="PROSITE" id="PS50883">
    <property type="entry name" value="EAL"/>
    <property type="match status" value="1"/>
</dbReference>
<evidence type="ECO:0000256" key="5">
    <source>
        <dbReference type="SAM" id="Phobius"/>
    </source>
</evidence>
<dbReference type="NCBIfam" id="TIGR00254">
    <property type="entry name" value="GGDEF"/>
    <property type="match status" value="1"/>
</dbReference>
<feature type="domain" description="EAL" evidence="7">
    <location>
        <begin position="729"/>
        <end position="982"/>
    </location>
</feature>
<evidence type="ECO:0000256" key="4">
    <source>
        <dbReference type="ARBA" id="ARBA00023136"/>
    </source>
</evidence>
<dbReference type="InterPro" id="IPR043128">
    <property type="entry name" value="Rev_trsase/Diguanyl_cyclase"/>
</dbReference>
<dbReference type="InterPro" id="IPR001633">
    <property type="entry name" value="EAL_dom"/>
</dbReference>
<dbReference type="PROSITE" id="PS50839">
    <property type="entry name" value="CHASE"/>
    <property type="match status" value="1"/>
</dbReference>
<dbReference type="Pfam" id="PF13185">
    <property type="entry name" value="GAF_2"/>
    <property type="match status" value="1"/>
</dbReference>
<dbReference type="SMART" id="SM00267">
    <property type="entry name" value="GGDEF"/>
    <property type="match status" value="1"/>
</dbReference>
<feature type="domain" description="GGDEF" evidence="8">
    <location>
        <begin position="587"/>
        <end position="720"/>
    </location>
</feature>
<dbReference type="FunFam" id="3.20.20.450:FF:000001">
    <property type="entry name" value="Cyclic di-GMP phosphodiesterase yahA"/>
    <property type="match status" value="1"/>
</dbReference>
<dbReference type="CDD" id="cd01949">
    <property type="entry name" value="GGDEF"/>
    <property type="match status" value="1"/>
</dbReference>
<dbReference type="RefSeq" id="WP_212784968.1">
    <property type="nucleotide sequence ID" value="NZ_AP019536.1"/>
</dbReference>
<dbReference type="InterPro" id="IPR003018">
    <property type="entry name" value="GAF"/>
</dbReference>
<evidence type="ECO:0000256" key="2">
    <source>
        <dbReference type="ARBA" id="ARBA00022692"/>
    </source>
</evidence>
<protein>
    <submittedName>
        <fullName evidence="9">Uncharacterized protein</fullName>
    </submittedName>
</protein>
<evidence type="ECO:0000259" key="8">
    <source>
        <dbReference type="PROSITE" id="PS50887"/>
    </source>
</evidence>
<dbReference type="SMART" id="SM01079">
    <property type="entry name" value="CHASE"/>
    <property type="match status" value="1"/>
</dbReference>
<feature type="domain" description="CHASE" evidence="6">
    <location>
        <begin position="82"/>
        <end position="276"/>
    </location>
</feature>
<reference evidence="9 10" key="1">
    <citation type="submission" date="2019-03" db="EMBL/GenBank/DDBJ databases">
        <title>Complete genome sequence of Ferrigenium kumadai strain An22, a microaerophilic iron-oxidizing bacterium isolated from a paddy field soil.</title>
        <authorList>
            <person name="Watanabe T."/>
            <person name="Asakawa S."/>
        </authorList>
    </citation>
    <scope>NUCLEOTIDE SEQUENCE [LARGE SCALE GENOMIC DNA]</scope>
    <source>
        <strain evidence="9 10">An22</strain>
    </source>
</reference>
<dbReference type="Pfam" id="PF00990">
    <property type="entry name" value="GGDEF"/>
    <property type="match status" value="1"/>
</dbReference>
<organism evidence="9 10">
    <name type="scientific">Ferrigenium kumadai</name>
    <dbReference type="NCBI Taxonomy" id="1682490"/>
    <lineage>
        <taxon>Bacteria</taxon>
        <taxon>Pseudomonadati</taxon>
        <taxon>Pseudomonadota</taxon>
        <taxon>Betaproteobacteria</taxon>
        <taxon>Nitrosomonadales</taxon>
        <taxon>Gallionellaceae</taxon>
        <taxon>Ferrigenium</taxon>
    </lineage>
</organism>
<dbReference type="Gene3D" id="3.30.450.350">
    <property type="entry name" value="CHASE domain"/>
    <property type="match status" value="1"/>
</dbReference>
<dbReference type="SMART" id="SM00065">
    <property type="entry name" value="GAF"/>
    <property type="match status" value="1"/>
</dbReference>
<dbReference type="GO" id="GO:0007165">
    <property type="term" value="P:signal transduction"/>
    <property type="evidence" value="ECO:0007669"/>
    <property type="project" value="UniProtKB-ARBA"/>
</dbReference>
<comment type="subcellular location">
    <subcellularLocation>
        <location evidence="1">Membrane</location>
    </subcellularLocation>
</comment>
<dbReference type="EMBL" id="AP019536">
    <property type="protein sequence ID" value="BBI99739.1"/>
    <property type="molecule type" value="Genomic_DNA"/>
</dbReference>
<feature type="transmembrane region" description="Helical" evidence="5">
    <location>
        <begin position="14"/>
        <end position="35"/>
    </location>
</feature>
<evidence type="ECO:0000313" key="9">
    <source>
        <dbReference type="EMBL" id="BBI99739.1"/>
    </source>
</evidence>
<evidence type="ECO:0000259" key="7">
    <source>
        <dbReference type="PROSITE" id="PS50883"/>
    </source>
</evidence>
<dbReference type="PANTHER" id="PTHR44757">
    <property type="entry name" value="DIGUANYLATE CYCLASE DGCP"/>
    <property type="match status" value="1"/>
</dbReference>
<dbReference type="Pfam" id="PF00563">
    <property type="entry name" value="EAL"/>
    <property type="match status" value="1"/>
</dbReference>
<accession>A0AAN1VZS6</accession>
<dbReference type="SUPFAM" id="SSF55781">
    <property type="entry name" value="GAF domain-like"/>
    <property type="match status" value="1"/>
</dbReference>
<keyword evidence="4 5" id="KW-0472">Membrane</keyword>
<proteinExistence type="predicted"/>
<keyword evidence="2 5" id="KW-0812">Transmembrane</keyword>